<dbReference type="Proteomes" id="UP000503447">
    <property type="component" value="Chromosome"/>
</dbReference>
<evidence type="ECO:0000313" key="3">
    <source>
        <dbReference type="Proteomes" id="UP000503447"/>
    </source>
</evidence>
<reference evidence="3" key="1">
    <citation type="submission" date="2020-05" db="EMBL/GenBank/DDBJ databases">
        <title>Frigoriglobus tundricola gen. nov., sp. nov., a psychrotolerant cellulolytic planctomycete of the family Gemmataceae with two divergent copies of 16S rRNA gene.</title>
        <authorList>
            <person name="Kulichevskaya I.S."/>
            <person name="Ivanova A.A."/>
            <person name="Naumoff D.G."/>
            <person name="Beletsky A.V."/>
            <person name="Rijpstra W.I.C."/>
            <person name="Sinninghe Damste J.S."/>
            <person name="Mardanov A.V."/>
            <person name="Ravin N.V."/>
            <person name="Dedysh S.N."/>
        </authorList>
    </citation>
    <scope>NUCLEOTIDE SEQUENCE [LARGE SCALE GENOMIC DNA]</scope>
    <source>
        <strain evidence="3">PL17</strain>
    </source>
</reference>
<organism evidence="2 3">
    <name type="scientific">Frigoriglobus tundricola</name>
    <dbReference type="NCBI Taxonomy" id="2774151"/>
    <lineage>
        <taxon>Bacteria</taxon>
        <taxon>Pseudomonadati</taxon>
        <taxon>Planctomycetota</taxon>
        <taxon>Planctomycetia</taxon>
        <taxon>Gemmatales</taxon>
        <taxon>Gemmataceae</taxon>
        <taxon>Frigoriglobus</taxon>
    </lineage>
</organism>
<accession>A0A6M5Z394</accession>
<dbReference type="EMBL" id="CP053452">
    <property type="protein sequence ID" value="QJW99901.1"/>
    <property type="molecule type" value="Genomic_DNA"/>
</dbReference>
<gene>
    <name evidence="2" type="ORF">FTUN_7524</name>
</gene>
<keyword evidence="3" id="KW-1185">Reference proteome</keyword>
<evidence type="ECO:0000313" key="2">
    <source>
        <dbReference type="EMBL" id="QJW99901.1"/>
    </source>
</evidence>
<sequence length="61" mass="6786">MKRKRPAPRDAFREASVRPIGTRFLDVVTQMGQDTLSDFGLKGKWPRGGSGGRNGSNIPKW</sequence>
<dbReference type="KEGG" id="ftj:FTUN_7524"/>
<name>A0A6M5Z394_9BACT</name>
<feature type="region of interest" description="Disordered" evidence="1">
    <location>
        <begin position="37"/>
        <end position="61"/>
    </location>
</feature>
<protein>
    <submittedName>
        <fullName evidence="2">Uncharacterized protein</fullName>
    </submittedName>
</protein>
<dbReference type="AlphaFoldDB" id="A0A6M5Z394"/>
<proteinExistence type="predicted"/>
<evidence type="ECO:0000256" key="1">
    <source>
        <dbReference type="SAM" id="MobiDB-lite"/>
    </source>
</evidence>